<feature type="transmembrane region" description="Helical" evidence="5">
    <location>
        <begin position="12"/>
        <end position="34"/>
    </location>
</feature>
<evidence type="ECO:0000256" key="2">
    <source>
        <dbReference type="ARBA" id="ARBA00029447"/>
    </source>
</evidence>
<evidence type="ECO:0000256" key="5">
    <source>
        <dbReference type="SAM" id="Phobius"/>
    </source>
</evidence>
<comment type="caution">
    <text evidence="8">The sequence shown here is derived from an EMBL/GenBank/DDBJ whole genome shotgun (WGS) entry which is preliminary data.</text>
</comment>
<name>A0A2N5XR00_9HYPH</name>
<evidence type="ECO:0000256" key="1">
    <source>
        <dbReference type="ARBA" id="ARBA00023224"/>
    </source>
</evidence>
<dbReference type="InterPro" id="IPR004089">
    <property type="entry name" value="MCPsignal_dom"/>
</dbReference>
<dbReference type="CDD" id="cd06225">
    <property type="entry name" value="HAMP"/>
    <property type="match status" value="1"/>
</dbReference>
<dbReference type="OrthoDB" id="3378718at2"/>
<evidence type="ECO:0000313" key="8">
    <source>
        <dbReference type="EMBL" id="PLW76933.1"/>
    </source>
</evidence>
<reference evidence="8 9" key="1">
    <citation type="submission" date="2018-01" db="EMBL/GenBank/DDBJ databases">
        <title>The draft genome sequence of Cohaesibacter sp. H1304.</title>
        <authorList>
            <person name="Wang N.-N."/>
            <person name="Du Z.-J."/>
        </authorList>
    </citation>
    <scope>NUCLEOTIDE SEQUENCE [LARGE SCALE GENOMIC DNA]</scope>
    <source>
        <strain evidence="8 9">H1304</strain>
    </source>
</reference>
<feature type="transmembrane region" description="Helical" evidence="5">
    <location>
        <begin position="344"/>
        <end position="364"/>
    </location>
</feature>
<dbReference type="GO" id="GO:0016020">
    <property type="term" value="C:membrane"/>
    <property type="evidence" value="ECO:0007669"/>
    <property type="project" value="InterPro"/>
</dbReference>
<dbReference type="AlphaFoldDB" id="A0A2N5XR00"/>
<evidence type="ECO:0008006" key="10">
    <source>
        <dbReference type="Google" id="ProtNLM"/>
    </source>
</evidence>
<keyword evidence="5" id="KW-0812">Transmembrane</keyword>
<dbReference type="RefSeq" id="WP_101534222.1">
    <property type="nucleotide sequence ID" value="NZ_JBFHIU010000005.1"/>
</dbReference>
<evidence type="ECO:0000313" key="9">
    <source>
        <dbReference type="Proteomes" id="UP000234881"/>
    </source>
</evidence>
<dbReference type="Proteomes" id="UP000234881">
    <property type="component" value="Unassembled WGS sequence"/>
</dbReference>
<dbReference type="EMBL" id="PKUQ01000022">
    <property type="protein sequence ID" value="PLW76933.1"/>
    <property type="molecule type" value="Genomic_DNA"/>
</dbReference>
<dbReference type="PANTHER" id="PTHR32089">
    <property type="entry name" value="METHYL-ACCEPTING CHEMOTAXIS PROTEIN MCPB"/>
    <property type="match status" value="1"/>
</dbReference>
<feature type="coiled-coil region" evidence="4">
    <location>
        <begin position="494"/>
        <end position="528"/>
    </location>
</feature>
<dbReference type="PANTHER" id="PTHR32089:SF112">
    <property type="entry name" value="LYSOZYME-LIKE PROTEIN-RELATED"/>
    <property type="match status" value="1"/>
</dbReference>
<dbReference type="SUPFAM" id="SSF58104">
    <property type="entry name" value="Methyl-accepting chemotaxis protein (MCP) signaling domain"/>
    <property type="match status" value="1"/>
</dbReference>
<keyword evidence="9" id="KW-1185">Reference proteome</keyword>
<feature type="domain" description="HAMP" evidence="7">
    <location>
        <begin position="365"/>
        <end position="418"/>
    </location>
</feature>
<comment type="similarity">
    <text evidence="2">Belongs to the methyl-accepting chemotaxis (MCP) protein family.</text>
</comment>
<keyword evidence="5" id="KW-1133">Transmembrane helix</keyword>
<sequence length="714" mass="76516">MQILPQRLSTKIPVIMIVSVTILVAVLVGVATWVGGKTSVSLTETAMLNAAKGRTSTVTLYMAQLQDKMQNMASHTITADAATELSGGWGVLKTEAAKQLRQIYVNDNPNPEQERYKMLSGDAEGVYYDKVHKKHQERVAGLLEGGLFRDMLLVGKDGNIYYSYRKGDEFARNVNEDGVLHEELQFLVKPIVKIAAETPDSGYTGGSFTGFVEVNGKITAYMVAPITKWGSTLGAVAFEVNTETLAEIVENRSGLGETGGIELVSADLKQVSFSQHRVRDLPGSVLDIATQALTGSVATGDIAIEGEDYRAIAVPLSVLGTSWALVVEQAYSELLAPSKSLTQILLVVGFVMLLLMGGFGALFIRFSLSPLQKLNEGVMQIAQENYSVDLPDSRRKDEIGELAHSVEILRNNAQERRRLEEQGRTEQAERSRRQQAIETMIDGFRSSSSDLLNNVSSNMEGMKQTAQLLSAIAEQTATKANSSASASEVASGNVQTVASAAEELSASIEEIKRQVNETSTVVDQATEATRKTTSTVSGLSHSAQKIGDVISLIQAIAEQTNLLALNATIEAARAGEHGKGFAVVASEVKELANQTSKATEEIGSQIQDIQGATQDAVLAIQGIADTMEKVNEYTLAISHAVEEQGAATFEISQNVAQAANGTLEVAGNMSDLTASVAETSQSVDQVEQNSLDVAQQTDMLRKEVDCFLKSVAAA</sequence>
<dbReference type="PROSITE" id="PS50885">
    <property type="entry name" value="HAMP"/>
    <property type="match status" value="1"/>
</dbReference>
<evidence type="ECO:0000259" key="6">
    <source>
        <dbReference type="PROSITE" id="PS50111"/>
    </source>
</evidence>
<dbReference type="Gene3D" id="1.10.287.950">
    <property type="entry name" value="Methyl-accepting chemotaxis protein"/>
    <property type="match status" value="1"/>
</dbReference>
<organism evidence="8 9">
    <name type="scientific">Cohaesibacter celericrescens</name>
    <dbReference type="NCBI Taxonomy" id="2067669"/>
    <lineage>
        <taxon>Bacteria</taxon>
        <taxon>Pseudomonadati</taxon>
        <taxon>Pseudomonadota</taxon>
        <taxon>Alphaproteobacteria</taxon>
        <taxon>Hyphomicrobiales</taxon>
        <taxon>Cohaesibacteraceae</taxon>
    </lineage>
</organism>
<keyword evidence="1 3" id="KW-0807">Transducer</keyword>
<dbReference type="Pfam" id="PF00672">
    <property type="entry name" value="HAMP"/>
    <property type="match status" value="1"/>
</dbReference>
<feature type="domain" description="Methyl-accepting transducer" evidence="6">
    <location>
        <begin position="458"/>
        <end position="687"/>
    </location>
</feature>
<protein>
    <recommendedName>
        <fullName evidence="10">Methyl-accepting chemotaxis protein</fullName>
    </recommendedName>
</protein>
<keyword evidence="5" id="KW-0472">Membrane</keyword>
<dbReference type="Gene3D" id="6.10.340.10">
    <property type="match status" value="1"/>
</dbReference>
<dbReference type="SMART" id="SM00304">
    <property type="entry name" value="HAMP"/>
    <property type="match status" value="1"/>
</dbReference>
<dbReference type="SMART" id="SM00283">
    <property type="entry name" value="MA"/>
    <property type="match status" value="1"/>
</dbReference>
<dbReference type="InterPro" id="IPR003660">
    <property type="entry name" value="HAMP_dom"/>
</dbReference>
<evidence type="ECO:0000256" key="4">
    <source>
        <dbReference type="SAM" id="Coils"/>
    </source>
</evidence>
<evidence type="ECO:0000256" key="3">
    <source>
        <dbReference type="PROSITE-ProRule" id="PRU00284"/>
    </source>
</evidence>
<proteinExistence type="inferred from homology"/>
<dbReference type="GO" id="GO:0007165">
    <property type="term" value="P:signal transduction"/>
    <property type="evidence" value="ECO:0007669"/>
    <property type="project" value="UniProtKB-KW"/>
</dbReference>
<dbReference type="PROSITE" id="PS50111">
    <property type="entry name" value="CHEMOTAXIS_TRANSDUC_2"/>
    <property type="match status" value="1"/>
</dbReference>
<gene>
    <name evidence="8" type="ORF">C0081_12860</name>
</gene>
<evidence type="ECO:0000259" key="7">
    <source>
        <dbReference type="PROSITE" id="PS50885"/>
    </source>
</evidence>
<dbReference type="Pfam" id="PF00015">
    <property type="entry name" value="MCPsignal"/>
    <property type="match status" value="1"/>
</dbReference>
<accession>A0A2N5XR00</accession>
<keyword evidence="4" id="KW-0175">Coiled coil</keyword>